<dbReference type="GO" id="GO:0005886">
    <property type="term" value="C:plasma membrane"/>
    <property type="evidence" value="ECO:0007669"/>
    <property type="project" value="TreeGrafter"/>
</dbReference>
<dbReference type="Pfam" id="PF13596">
    <property type="entry name" value="PAS_10"/>
    <property type="match status" value="1"/>
</dbReference>
<dbReference type="InterPro" id="IPR033788">
    <property type="entry name" value="VbhA-like"/>
</dbReference>
<gene>
    <name evidence="1" type="ORF">HXL70_04135</name>
</gene>
<dbReference type="PANTHER" id="PTHR39966:SF3">
    <property type="entry name" value="DUF438 DOMAIN-CONTAINING PROTEIN"/>
    <property type="match status" value="1"/>
</dbReference>
<dbReference type="SUPFAM" id="SSF140683">
    <property type="entry name" value="SP0561-like"/>
    <property type="match status" value="1"/>
</dbReference>
<comment type="caution">
    <text evidence="1">The sequence shown here is derived from an EMBL/GenBank/DDBJ whole genome shotgun (WGS) entry which is preliminary data.</text>
</comment>
<dbReference type="InterPro" id="IPR038062">
    <property type="entry name" value="ScdA-like_N_sf"/>
</dbReference>
<evidence type="ECO:0000313" key="1">
    <source>
        <dbReference type="EMBL" id="MBF1129218.1"/>
    </source>
</evidence>
<proteinExistence type="predicted"/>
<organism evidence="1 2">
    <name type="scientific">Dialister invisus</name>
    <dbReference type="NCBI Taxonomy" id="218538"/>
    <lineage>
        <taxon>Bacteria</taxon>
        <taxon>Bacillati</taxon>
        <taxon>Bacillota</taxon>
        <taxon>Negativicutes</taxon>
        <taxon>Veillonellales</taxon>
        <taxon>Veillonellaceae</taxon>
        <taxon>Dialister</taxon>
    </lineage>
</organism>
<reference evidence="1" key="1">
    <citation type="submission" date="2020-04" db="EMBL/GenBank/DDBJ databases">
        <title>Deep metagenomics examines the oral microbiome during advanced dental caries in children, revealing novel taxa and co-occurrences with host molecules.</title>
        <authorList>
            <person name="Baker J.L."/>
            <person name="Morton J.T."/>
            <person name="Dinis M."/>
            <person name="Alvarez R."/>
            <person name="Tran N.C."/>
            <person name="Knight R."/>
            <person name="Edlund A."/>
        </authorList>
    </citation>
    <scope>NUCLEOTIDE SEQUENCE</scope>
    <source>
        <strain evidence="1">JCVI_32_bin.14</strain>
    </source>
</reference>
<dbReference type="EMBL" id="JABZMK010000014">
    <property type="protein sequence ID" value="MBF1129218.1"/>
    <property type="molecule type" value="Genomic_DNA"/>
</dbReference>
<accession>A0A930B5G0</accession>
<dbReference type="Gene3D" id="3.30.450.20">
    <property type="entry name" value="PAS domain"/>
    <property type="match status" value="1"/>
</dbReference>
<dbReference type="AlphaFoldDB" id="A0A930B5G0"/>
<sequence>MTKTMNDILGLDEAKCREIVDIKEKYIKGELTFEEAREIILQRFDSVTPQEFAFGEQMLKDDGIDDETMHEKMNDIIRLFDGVMEREHLELPEGHPIRSFMEENQIILGTIAEMKELLAGKFIKNRWLEVYDRLKEYIKHITRKHNQLFPYLEQKGFDRPTLIMWTFDDHVKKAILRSARYLDMDKEEAFLKMQPEVIEKIEDIIFKETQVLYPTSMELLSEEEFREMRIGEEEVGFANMEAPKGFLPPEKTERSSGGEPSFMKDFSALLSKYHMGAGTDTEMDVAIGKLTLAQINLIYRHLPIDLTFVDENDIVKFYTDTPVRVFSRSAGVIGRKVQNCHPREILPVVNRILGSFKSGEKDTAEFFINKPGKQIFVNYIAVRDENGVYRGCLETMQDVEHIRSLGNKPQSAPVWTGSKADGSTEVEAETAEKEGDEGNTLEITGDTTLHRALQTYPYLKEFLLQLSPKYKPLSNSALFAMMSRVADFRTIAAKGGFTEEELLGKIKEEITKRNNKEK</sequence>
<dbReference type="PANTHER" id="PTHR39966">
    <property type="entry name" value="BLL2471 PROTEIN-RELATED"/>
    <property type="match status" value="1"/>
</dbReference>
<name>A0A930B5G0_9FIRM</name>
<dbReference type="Gene3D" id="1.10.3910.10">
    <property type="entry name" value="SP0561-like"/>
    <property type="match status" value="1"/>
</dbReference>
<evidence type="ECO:0000313" key="2">
    <source>
        <dbReference type="Proteomes" id="UP000757890"/>
    </source>
</evidence>
<dbReference type="Proteomes" id="UP000757890">
    <property type="component" value="Unassembled WGS sequence"/>
</dbReference>
<protein>
    <submittedName>
        <fullName evidence="1">PAS domain-containing protein</fullName>
    </submittedName>
</protein>
<dbReference type="CDD" id="cd11586">
    <property type="entry name" value="VbhA_like"/>
    <property type="match status" value="1"/>
</dbReference>